<sequence>MDKAENLQSWKRELETKKLEINKRRNTIEEKIEKYKVRYEIASKINEGDKLYIAEQLRNQLDQYKQELAQFEERNNPELAEVEAILKEIDNELKKID</sequence>
<organism evidence="2 3">
    <name type="scientific">Evansella alkalicola</name>
    <dbReference type="NCBI Taxonomy" id="745819"/>
    <lineage>
        <taxon>Bacteria</taxon>
        <taxon>Bacillati</taxon>
        <taxon>Bacillota</taxon>
        <taxon>Bacilli</taxon>
        <taxon>Bacillales</taxon>
        <taxon>Bacillaceae</taxon>
        <taxon>Evansella</taxon>
    </lineage>
</organism>
<keyword evidence="1" id="KW-0175">Coiled coil</keyword>
<name>A0ABS6JW35_9BACI</name>
<gene>
    <name evidence="2" type="ORF">KS407_14900</name>
</gene>
<reference evidence="2 3" key="1">
    <citation type="submission" date="2021-06" db="EMBL/GenBank/DDBJ databases">
        <title>Bacillus sp. RD4P76, an endophyte from a halophyte.</title>
        <authorList>
            <person name="Sun J.-Q."/>
        </authorList>
    </citation>
    <scope>NUCLEOTIDE SEQUENCE [LARGE SCALE GENOMIC DNA]</scope>
    <source>
        <strain evidence="2 3">JCM 17098</strain>
    </source>
</reference>
<dbReference type="Proteomes" id="UP000790580">
    <property type="component" value="Unassembled WGS sequence"/>
</dbReference>
<proteinExistence type="predicted"/>
<keyword evidence="3" id="KW-1185">Reference proteome</keyword>
<dbReference type="EMBL" id="JAHQCR010000058">
    <property type="protein sequence ID" value="MBU9722703.1"/>
    <property type="molecule type" value="Genomic_DNA"/>
</dbReference>
<evidence type="ECO:0000313" key="3">
    <source>
        <dbReference type="Proteomes" id="UP000790580"/>
    </source>
</evidence>
<evidence type="ECO:0000313" key="2">
    <source>
        <dbReference type="EMBL" id="MBU9722703.1"/>
    </source>
</evidence>
<evidence type="ECO:0000256" key="1">
    <source>
        <dbReference type="SAM" id="Coils"/>
    </source>
</evidence>
<dbReference type="RefSeq" id="WP_088076566.1">
    <property type="nucleotide sequence ID" value="NZ_JAHQCR010000058.1"/>
</dbReference>
<feature type="coiled-coil region" evidence="1">
    <location>
        <begin position="7"/>
        <end position="81"/>
    </location>
</feature>
<accession>A0ABS6JW35</accession>
<comment type="caution">
    <text evidence="2">The sequence shown here is derived from an EMBL/GenBank/DDBJ whole genome shotgun (WGS) entry which is preliminary data.</text>
</comment>
<protein>
    <submittedName>
        <fullName evidence="2">Uncharacterized protein</fullName>
    </submittedName>
</protein>